<comment type="caution">
    <text evidence="1">The sequence shown here is derived from an EMBL/GenBank/DDBJ whole genome shotgun (WGS) entry which is preliminary data.</text>
</comment>
<dbReference type="Proteomes" id="UP001164539">
    <property type="component" value="Chromosome 1"/>
</dbReference>
<dbReference type="EMBL" id="CM051394">
    <property type="protein sequence ID" value="KAJ4730038.1"/>
    <property type="molecule type" value="Genomic_DNA"/>
</dbReference>
<evidence type="ECO:0000313" key="2">
    <source>
        <dbReference type="Proteomes" id="UP001164539"/>
    </source>
</evidence>
<sequence>MEQKDKIRIAITIASLAAISIFFTTQYRRRRKLNKCPTNSCYLHTEPKPQRSFKRVLADNSYSPFKHANKEKSSSLHPCEPEITALLENPQPEFDFLTVDLDSQMSDSYVWVETKSQLKELANILSKERVFAVDTEQHSLRSFLGFTALIQISTEKEDYLVDTIALHDEISILQPVFADHGICKVFHGADNDVLWLQRDFHIYVVNLFDTAKACEVMSKPQKSLAYLLETYCSVATNKLLQREDWRQRPLPAEMVQYARTDAHYLLYIAKCLIAELKQQGNENSSCLDNKFNFVLEASRRSNMVCLQVYTKEIESYPGEAAASSIFFRQLNGQGVVSSISCETQDLVRRLCTWRDLMARVHDESLRFVLSDQAIVGLADKVPSNQADVYSTIAQADSDVDPLNVNSSLPSPSPVVCSHLDDLYHLIHDKLGNLDDVFLANLQKCLGPNGCCPLSVFNYALLAKCNLELKSVSNKSVYKQNGVKNPKQVSRKASRELFVQKFSCKSPVYHNCRIYANDGRLLCYCDRRKLEWYLRRDLAKLLDDNPPAIMLLFEPKGRPEDEGNDFYIQSKKNICVGCGEGNHYLRYRIIPSCYRVHFPEHLKSHRSHDIVLLCVDCHEVAHAAAEKYKRQIAAEFGIPLFIHRVADSRQAEARPESSPSITNFEETGVSPLQLRTAAMALLRHGPRMPFNRRGELRQIVMRFYGGREISEEDLERALMVGMSPRERRRQEKKRGLSLKKSASSNFPDKEQENYASEMAGSATVDATKADTLHGLLAIKTKTDVSKPPTCSDARIDQPVSSTVHKNMNSSPNKVSYMKDDSSGNEDDECEDGTEQNGTVNILDPTFNGSGSPKHNSKLSLLGHGPHGKQVVDYILQVYGEDGIRKFCQRWRQVFVEATHPRFLPAGWDVKHSGRREFGEFSVYNPAKKNDDAPGAN</sequence>
<protein>
    <submittedName>
        <fullName evidence="1">Protein RRP6-like 3</fullName>
    </submittedName>
</protein>
<accession>A0ACC1Z2S3</accession>
<name>A0ACC1Z2S3_MELAZ</name>
<reference evidence="1 2" key="1">
    <citation type="journal article" date="2023" name="Science">
        <title>Complex scaffold remodeling in plant triterpene biosynthesis.</title>
        <authorList>
            <person name="De La Pena R."/>
            <person name="Hodgson H."/>
            <person name="Liu J.C."/>
            <person name="Stephenson M.J."/>
            <person name="Martin A.C."/>
            <person name="Owen C."/>
            <person name="Harkess A."/>
            <person name="Leebens-Mack J."/>
            <person name="Jimenez L.E."/>
            <person name="Osbourn A."/>
            <person name="Sattely E.S."/>
        </authorList>
    </citation>
    <scope>NUCLEOTIDE SEQUENCE [LARGE SCALE GENOMIC DNA]</scope>
    <source>
        <strain evidence="2">cv. JPN11</strain>
        <tissue evidence="1">Leaf</tissue>
    </source>
</reference>
<keyword evidence="2" id="KW-1185">Reference proteome</keyword>
<evidence type="ECO:0000313" key="1">
    <source>
        <dbReference type="EMBL" id="KAJ4730038.1"/>
    </source>
</evidence>
<gene>
    <name evidence="1" type="ORF">OWV82_002722</name>
</gene>
<organism evidence="1 2">
    <name type="scientific">Melia azedarach</name>
    <name type="common">Chinaberry tree</name>
    <dbReference type="NCBI Taxonomy" id="155640"/>
    <lineage>
        <taxon>Eukaryota</taxon>
        <taxon>Viridiplantae</taxon>
        <taxon>Streptophyta</taxon>
        <taxon>Embryophyta</taxon>
        <taxon>Tracheophyta</taxon>
        <taxon>Spermatophyta</taxon>
        <taxon>Magnoliopsida</taxon>
        <taxon>eudicotyledons</taxon>
        <taxon>Gunneridae</taxon>
        <taxon>Pentapetalae</taxon>
        <taxon>rosids</taxon>
        <taxon>malvids</taxon>
        <taxon>Sapindales</taxon>
        <taxon>Meliaceae</taxon>
        <taxon>Melia</taxon>
    </lineage>
</organism>
<proteinExistence type="predicted"/>